<dbReference type="Pfam" id="PF00249">
    <property type="entry name" value="Myb_DNA-binding"/>
    <property type="match status" value="1"/>
</dbReference>
<evidence type="ECO:0000256" key="1">
    <source>
        <dbReference type="ARBA" id="ARBA00023015"/>
    </source>
</evidence>
<sequence length="501" mass="54852">MNSQTVILKQNKSAEEIGHACCGSASTIHDSTSTGPSEGKLIDDKFACSSICTETRPLCAASHLHGSFFKPKALNALTKQEIPNAFVAHPLSPEPKFCRSSTFCASLYSSSSVSSGSHQQLSRLPFLPHPTKRDQIIAKPESPLILHGDDQPYSGDTQSDNLMDFLDFTGDATNDNFHSENYGSNNFALSEDMELQMLSEELDIAITDNGESPGLDEIYETPSQSSNPGVGSKSNGEIHQDHNPPVSSHFPSNSTTSATTTAHKPRLRWTVDLHERFLEAVNKLDGAEKATPKGILKLMNVEGLTIYHVKSHLQKYRLAKYLPEKKEEKRSSCLEDKKSAPANSDNGVGITGSMQVVEALRIQMEVQKQLHEQLELQRALQLRIEEHARYLQRIVEEQQKAGNSLLPVGSPSSEVLPGSSPADISRKQTESKIESTSELAPKTSLTESDTEADVKSTLARNLKIIILTGLLNSSDSFFMVFASVLIAVSQTNSHSHERDVV</sequence>
<dbReference type="Proteomes" id="UP000825729">
    <property type="component" value="Unassembled WGS sequence"/>
</dbReference>
<reference evidence="6 7" key="1">
    <citation type="submission" date="2021-07" db="EMBL/GenBank/DDBJ databases">
        <title>The Aristolochia fimbriata genome: insights into angiosperm evolution, floral development and chemical biosynthesis.</title>
        <authorList>
            <person name="Jiao Y."/>
        </authorList>
    </citation>
    <scope>NUCLEOTIDE SEQUENCE [LARGE SCALE GENOMIC DNA]</scope>
    <source>
        <strain evidence="6">IBCAS-2021</strain>
        <tissue evidence="6">Leaf</tissue>
    </source>
</reference>
<dbReference type="EMBL" id="JAINDJ010000004">
    <property type="protein sequence ID" value="KAG9450154.1"/>
    <property type="molecule type" value="Genomic_DNA"/>
</dbReference>
<evidence type="ECO:0000259" key="5">
    <source>
        <dbReference type="PROSITE" id="PS51294"/>
    </source>
</evidence>
<dbReference type="InterPro" id="IPR046955">
    <property type="entry name" value="PHR1-like"/>
</dbReference>
<dbReference type="InterPro" id="IPR001005">
    <property type="entry name" value="SANT/Myb"/>
</dbReference>
<dbReference type="Pfam" id="PF14379">
    <property type="entry name" value="Myb_CC_LHEQLE"/>
    <property type="match status" value="1"/>
</dbReference>
<gene>
    <name evidence="6" type="ORF">H6P81_010119</name>
</gene>
<keyword evidence="1" id="KW-0805">Transcription regulation</keyword>
<dbReference type="InterPro" id="IPR017930">
    <property type="entry name" value="Myb_dom"/>
</dbReference>
<dbReference type="SUPFAM" id="SSF46689">
    <property type="entry name" value="Homeodomain-like"/>
    <property type="match status" value="1"/>
</dbReference>
<evidence type="ECO:0000256" key="3">
    <source>
        <dbReference type="ARBA" id="ARBA00023242"/>
    </source>
</evidence>
<feature type="compositionally biased region" description="Basic and acidic residues" evidence="4">
    <location>
        <begin position="327"/>
        <end position="339"/>
    </location>
</feature>
<protein>
    <recommendedName>
        <fullName evidence="5">HTH myb-type domain-containing protein</fullName>
    </recommendedName>
</protein>
<dbReference type="GO" id="GO:0003677">
    <property type="term" value="F:DNA binding"/>
    <property type="evidence" value="ECO:0007669"/>
    <property type="project" value="InterPro"/>
</dbReference>
<dbReference type="AlphaFoldDB" id="A0AAV7ENG7"/>
<proteinExistence type="predicted"/>
<name>A0AAV7ENG7_ARIFI</name>
<dbReference type="Gene3D" id="1.10.10.60">
    <property type="entry name" value="Homeodomain-like"/>
    <property type="match status" value="1"/>
</dbReference>
<evidence type="ECO:0000256" key="4">
    <source>
        <dbReference type="SAM" id="MobiDB-lite"/>
    </source>
</evidence>
<feature type="compositionally biased region" description="Basic and acidic residues" evidence="4">
    <location>
        <begin position="424"/>
        <end position="435"/>
    </location>
</feature>
<dbReference type="FunFam" id="1.10.10.60:FF:000002">
    <property type="entry name" value="Myb family transcription factor"/>
    <property type="match status" value="1"/>
</dbReference>
<dbReference type="PANTHER" id="PTHR31499">
    <property type="entry name" value="MYB FAMILY TRANSCRIPTION FACTOR PHL11"/>
    <property type="match status" value="1"/>
</dbReference>
<feature type="compositionally biased region" description="Polar residues" evidence="4">
    <location>
        <begin position="436"/>
        <end position="447"/>
    </location>
</feature>
<keyword evidence="3" id="KW-0539">Nucleus</keyword>
<keyword evidence="2" id="KW-0804">Transcription</keyword>
<dbReference type="InterPro" id="IPR006447">
    <property type="entry name" value="Myb_dom_plants"/>
</dbReference>
<evidence type="ECO:0000313" key="7">
    <source>
        <dbReference type="Proteomes" id="UP000825729"/>
    </source>
</evidence>
<keyword evidence="7" id="KW-1185">Reference proteome</keyword>
<dbReference type="InterPro" id="IPR025756">
    <property type="entry name" value="Myb_CC_LHEQLE"/>
</dbReference>
<feature type="compositionally biased region" description="Polar residues" evidence="4">
    <location>
        <begin position="221"/>
        <end position="235"/>
    </location>
</feature>
<feature type="region of interest" description="Disordered" evidence="4">
    <location>
        <begin position="209"/>
        <end position="263"/>
    </location>
</feature>
<dbReference type="PROSITE" id="PS51294">
    <property type="entry name" value="HTH_MYB"/>
    <property type="match status" value="1"/>
</dbReference>
<feature type="domain" description="HTH myb-type" evidence="5">
    <location>
        <begin position="261"/>
        <end position="321"/>
    </location>
</feature>
<evidence type="ECO:0000313" key="6">
    <source>
        <dbReference type="EMBL" id="KAG9450154.1"/>
    </source>
</evidence>
<dbReference type="GO" id="GO:0003700">
    <property type="term" value="F:DNA-binding transcription factor activity"/>
    <property type="evidence" value="ECO:0007669"/>
    <property type="project" value="InterPro"/>
</dbReference>
<comment type="caution">
    <text evidence="6">The sequence shown here is derived from an EMBL/GenBank/DDBJ whole genome shotgun (WGS) entry which is preliminary data.</text>
</comment>
<dbReference type="InterPro" id="IPR009057">
    <property type="entry name" value="Homeodomain-like_sf"/>
</dbReference>
<feature type="region of interest" description="Disordered" evidence="4">
    <location>
        <begin position="403"/>
        <end position="450"/>
    </location>
</feature>
<dbReference type="NCBIfam" id="TIGR01557">
    <property type="entry name" value="myb_SHAQKYF"/>
    <property type="match status" value="1"/>
</dbReference>
<dbReference type="PANTHER" id="PTHR31499:SF80">
    <property type="entry name" value="HTH MYB-TYPE DOMAIN-CONTAINING PROTEIN"/>
    <property type="match status" value="1"/>
</dbReference>
<evidence type="ECO:0000256" key="2">
    <source>
        <dbReference type="ARBA" id="ARBA00023163"/>
    </source>
</evidence>
<accession>A0AAV7ENG7</accession>
<feature type="region of interest" description="Disordered" evidence="4">
    <location>
        <begin position="327"/>
        <end position="350"/>
    </location>
</feature>
<organism evidence="6 7">
    <name type="scientific">Aristolochia fimbriata</name>
    <name type="common">White veined hardy Dutchman's pipe vine</name>
    <dbReference type="NCBI Taxonomy" id="158543"/>
    <lineage>
        <taxon>Eukaryota</taxon>
        <taxon>Viridiplantae</taxon>
        <taxon>Streptophyta</taxon>
        <taxon>Embryophyta</taxon>
        <taxon>Tracheophyta</taxon>
        <taxon>Spermatophyta</taxon>
        <taxon>Magnoliopsida</taxon>
        <taxon>Magnoliidae</taxon>
        <taxon>Piperales</taxon>
        <taxon>Aristolochiaceae</taxon>
        <taxon>Aristolochia</taxon>
    </lineage>
</organism>